<dbReference type="GO" id="GO:0003677">
    <property type="term" value="F:DNA binding"/>
    <property type="evidence" value="ECO:0007669"/>
    <property type="project" value="UniProtKB-KW"/>
</dbReference>
<dbReference type="InterPro" id="IPR014284">
    <property type="entry name" value="RNA_pol_sigma-70_dom"/>
</dbReference>
<organism evidence="8">
    <name type="scientific">uncultured Aureispira sp</name>
    <dbReference type="NCBI Taxonomy" id="1331704"/>
    <lineage>
        <taxon>Bacteria</taxon>
        <taxon>Pseudomonadati</taxon>
        <taxon>Bacteroidota</taxon>
        <taxon>Saprospiria</taxon>
        <taxon>Saprospirales</taxon>
        <taxon>Saprospiraceae</taxon>
        <taxon>Aureispira</taxon>
        <taxon>environmental samples</taxon>
    </lineage>
</organism>
<name>A0A6S6TVJ1_9BACT</name>
<dbReference type="AlphaFoldDB" id="A0A6S6TVJ1"/>
<keyword evidence="2" id="KW-0805">Transcription regulation</keyword>
<dbReference type="InterPro" id="IPR039425">
    <property type="entry name" value="RNA_pol_sigma-70-like"/>
</dbReference>
<dbReference type="Gene3D" id="1.10.1740.10">
    <property type="match status" value="1"/>
</dbReference>
<dbReference type="SUPFAM" id="SSF88659">
    <property type="entry name" value="Sigma3 and sigma4 domains of RNA polymerase sigma factors"/>
    <property type="match status" value="1"/>
</dbReference>
<dbReference type="Pfam" id="PF04542">
    <property type="entry name" value="Sigma70_r2"/>
    <property type="match status" value="1"/>
</dbReference>
<keyword evidence="5" id="KW-0804">Transcription</keyword>
<dbReference type="Gene3D" id="1.10.10.10">
    <property type="entry name" value="Winged helix-like DNA-binding domain superfamily/Winged helix DNA-binding domain"/>
    <property type="match status" value="1"/>
</dbReference>
<evidence type="ECO:0000256" key="2">
    <source>
        <dbReference type="ARBA" id="ARBA00023015"/>
    </source>
</evidence>
<dbReference type="SUPFAM" id="SSF88946">
    <property type="entry name" value="Sigma2 domain of RNA polymerase sigma factors"/>
    <property type="match status" value="1"/>
</dbReference>
<evidence type="ECO:0000256" key="5">
    <source>
        <dbReference type="ARBA" id="ARBA00023163"/>
    </source>
</evidence>
<evidence type="ECO:0000256" key="1">
    <source>
        <dbReference type="ARBA" id="ARBA00010641"/>
    </source>
</evidence>
<dbReference type="InterPro" id="IPR013249">
    <property type="entry name" value="RNA_pol_sigma70_r4_t2"/>
</dbReference>
<dbReference type="PANTHER" id="PTHR43133:SF8">
    <property type="entry name" value="RNA POLYMERASE SIGMA FACTOR HI_1459-RELATED"/>
    <property type="match status" value="1"/>
</dbReference>
<dbReference type="InterPro" id="IPR036388">
    <property type="entry name" value="WH-like_DNA-bd_sf"/>
</dbReference>
<feature type="domain" description="RNA polymerase sigma factor 70 region 4 type 2" evidence="7">
    <location>
        <begin position="120"/>
        <end position="171"/>
    </location>
</feature>
<dbReference type="PANTHER" id="PTHR43133">
    <property type="entry name" value="RNA POLYMERASE ECF-TYPE SIGMA FACTO"/>
    <property type="match status" value="1"/>
</dbReference>
<dbReference type="GO" id="GO:0006352">
    <property type="term" value="P:DNA-templated transcription initiation"/>
    <property type="evidence" value="ECO:0007669"/>
    <property type="project" value="InterPro"/>
</dbReference>
<dbReference type="EMBL" id="CACVAQ010000271">
    <property type="protein sequence ID" value="CAA6819136.1"/>
    <property type="molecule type" value="Genomic_DNA"/>
</dbReference>
<dbReference type="GO" id="GO:0016987">
    <property type="term" value="F:sigma factor activity"/>
    <property type="evidence" value="ECO:0007669"/>
    <property type="project" value="UniProtKB-KW"/>
</dbReference>
<sequence>MKDLSERELVERCTADERQCQELLYRKYAADMYKVCLMYAKNKPDAADILQESFIKIFKNIHRFRFEGSLRGWIRRTVVHTAINAYNKKQRDTQVIIPMAESGDVDASIDSIVGQLEANDIIKLVNSLPTKAGQVLKLYAIEGYKHKEIAVLLGITEGTSKSQFSRAKKMLQTSIDLLHG</sequence>
<proteinExistence type="inferred from homology"/>
<evidence type="ECO:0000256" key="3">
    <source>
        <dbReference type="ARBA" id="ARBA00023082"/>
    </source>
</evidence>
<gene>
    <name evidence="8" type="ORF">HELGO_WM17739</name>
</gene>
<evidence type="ECO:0000259" key="6">
    <source>
        <dbReference type="Pfam" id="PF04542"/>
    </source>
</evidence>
<keyword evidence="4" id="KW-0238">DNA-binding</keyword>
<dbReference type="InterPro" id="IPR013325">
    <property type="entry name" value="RNA_pol_sigma_r2"/>
</dbReference>
<dbReference type="Pfam" id="PF08281">
    <property type="entry name" value="Sigma70_r4_2"/>
    <property type="match status" value="1"/>
</dbReference>
<reference evidence="8" key="1">
    <citation type="submission" date="2020-01" db="EMBL/GenBank/DDBJ databases">
        <authorList>
            <person name="Meier V. D."/>
            <person name="Meier V D."/>
        </authorList>
    </citation>
    <scope>NUCLEOTIDE SEQUENCE</scope>
    <source>
        <strain evidence="8">HLG_WM_MAG_10</strain>
    </source>
</reference>
<feature type="domain" description="RNA polymerase sigma-70 region 2" evidence="6">
    <location>
        <begin position="24"/>
        <end position="91"/>
    </location>
</feature>
<keyword evidence="3" id="KW-0731">Sigma factor</keyword>
<evidence type="ECO:0000256" key="4">
    <source>
        <dbReference type="ARBA" id="ARBA00023125"/>
    </source>
</evidence>
<dbReference type="NCBIfam" id="TIGR02937">
    <property type="entry name" value="sigma70-ECF"/>
    <property type="match status" value="1"/>
</dbReference>
<evidence type="ECO:0000313" key="8">
    <source>
        <dbReference type="EMBL" id="CAA6819136.1"/>
    </source>
</evidence>
<protein>
    <submittedName>
        <fullName evidence="8">RNA polymerase ECF-type sigma factor</fullName>
    </submittedName>
</protein>
<dbReference type="InterPro" id="IPR007627">
    <property type="entry name" value="RNA_pol_sigma70_r2"/>
</dbReference>
<accession>A0A6S6TVJ1</accession>
<evidence type="ECO:0000259" key="7">
    <source>
        <dbReference type="Pfam" id="PF08281"/>
    </source>
</evidence>
<comment type="similarity">
    <text evidence="1">Belongs to the sigma-70 factor family. ECF subfamily.</text>
</comment>
<dbReference type="InterPro" id="IPR013324">
    <property type="entry name" value="RNA_pol_sigma_r3/r4-like"/>
</dbReference>